<feature type="chain" id="PRO_5020298148" evidence="1">
    <location>
        <begin position="23"/>
        <end position="257"/>
    </location>
</feature>
<protein>
    <submittedName>
        <fullName evidence="3">Alpha/beta hydrolase</fullName>
    </submittedName>
</protein>
<reference evidence="3 4" key="1">
    <citation type="submission" date="2019-02" db="EMBL/GenBank/DDBJ databases">
        <title>Draft Genome Sequences of Six Type Strains of the Genus Massilia.</title>
        <authorList>
            <person name="Miess H."/>
            <person name="Frediansyhah A."/>
            <person name="Gross H."/>
        </authorList>
    </citation>
    <scope>NUCLEOTIDE SEQUENCE [LARGE SCALE GENOMIC DNA]</scope>
    <source>
        <strain evidence="3 4">DSM 17473</strain>
    </source>
</reference>
<dbReference type="Pfam" id="PF12697">
    <property type="entry name" value="Abhydrolase_6"/>
    <property type="match status" value="1"/>
</dbReference>
<organism evidence="3 4">
    <name type="scientific">Pseudoduganella lutea</name>
    <dbReference type="NCBI Taxonomy" id="321985"/>
    <lineage>
        <taxon>Bacteria</taxon>
        <taxon>Pseudomonadati</taxon>
        <taxon>Pseudomonadota</taxon>
        <taxon>Betaproteobacteria</taxon>
        <taxon>Burkholderiales</taxon>
        <taxon>Oxalobacteraceae</taxon>
        <taxon>Telluria group</taxon>
        <taxon>Pseudoduganella</taxon>
    </lineage>
</organism>
<accession>A0A4P6KYT7</accession>
<feature type="domain" description="AB hydrolase-1" evidence="2">
    <location>
        <begin position="35"/>
        <end position="245"/>
    </location>
</feature>
<dbReference type="AlphaFoldDB" id="A0A4P6KYT7"/>
<evidence type="ECO:0000313" key="3">
    <source>
        <dbReference type="EMBL" id="QBE64389.1"/>
    </source>
</evidence>
<dbReference type="Proteomes" id="UP000290637">
    <property type="component" value="Chromosome"/>
</dbReference>
<dbReference type="InterPro" id="IPR029058">
    <property type="entry name" value="AB_hydrolase_fold"/>
</dbReference>
<dbReference type="RefSeq" id="WP_130187507.1">
    <property type="nucleotide sequence ID" value="NZ_CP035913.1"/>
</dbReference>
<keyword evidence="4" id="KW-1185">Reference proteome</keyword>
<dbReference type="PANTHER" id="PTHR37017">
    <property type="entry name" value="AB HYDROLASE-1 DOMAIN-CONTAINING PROTEIN-RELATED"/>
    <property type="match status" value="1"/>
</dbReference>
<sequence>MRKLNRIVSALALSFAAMAAQAAIPVATQAPVKNVVLVHGFFADGSGWRGVADILARDGFNVTVVQQPETSLDDDVKATTRAVNAQEGRSILVGHSYGGMVITQAGNDRKVAGLVYVAAFQPDAGESLKDLADSMAPATKGIKATADGHLYFDPALFHADFAADLPAADARFMALSQVMPAVQAATAAVSQAAWKSKPSWAIVSTADRTVHPDLQRFMAKRAGSTAIEIDGSHAAFIAHPARVAKVIEEAAVAAGAR</sequence>
<proteinExistence type="predicted"/>
<name>A0A4P6KYT7_9BURK</name>
<keyword evidence="3" id="KW-0378">Hydrolase</keyword>
<dbReference type="Gene3D" id="3.40.50.1820">
    <property type="entry name" value="alpha/beta hydrolase"/>
    <property type="match status" value="1"/>
</dbReference>
<dbReference type="InterPro" id="IPR052897">
    <property type="entry name" value="Sec-Metab_Biosynth_Hydrolase"/>
</dbReference>
<evidence type="ECO:0000259" key="2">
    <source>
        <dbReference type="Pfam" id="PF12697"/>
    </source>
</evidence>
<dbReference type="KEGG" id="plue:EWM63_16475"/>
<dbReference type="PANTHER" id="PTHR37017:SF11">
    <property type="entry name" value="ESTERASE_LIPASE_THIOESTERASE DOMAIN-CONTAINING PROTEIN"/>
    <property type="match status" value="1"/>
</dbReference>
<dbReference type="OrthoDB" id="9112061at2"/>
<evidence type="ECO:0000256" key="1">
    <source>
        <dbReference type="SAM" id="SignalP"/>
    </source>
</evidence>
<feature type="signal peptide" evidence="1">
    <location>
        <begin position="1"/>
        <end position="22"/>
    </location>
</feature>
<keyword evidence="1" id="KW-0732">Signal</keyword>
<dbReference type="EMBL" id="CP035913">
    <property type="protein sequence ID" value="QBE64389.1"/>
    <property type="molecule type" value="Genomic_DNA"/>
</dbReference>
<gene>
    <name evidence="3" type="ORF">EWM63_16475</name>
</gene>
<dbReference type="SUPFAM" id="SSF53474">
    <property type="entry name" value="alpha/beta-Hydrolases"/>
    <property type="match status" value="1"/>
</dbReference>
<dbReference type="InterPro" id="IPR000073">
    <property type="entry name" value="AB_hydrolase_1"/>
</dbReference>
<dbReference type="GO" id="GO:0016787">
    <property type="term" value="F:hydrolase activity"/>
    <property type="evidence" value="ECO:0007669"/>
    <property type="project" value="UniProtKB-KW"/>
</dbReference>
<evidence type="ECO:0000313" key="4">
    <source>
        <dbReference type="Proteomes" id="UP000290637"/>
    </source>
</evidence>